<protein>
    <recommendedName>
        <fullName evidence="2">Myb/SANT-like DNA-binding domain-containing protein</fullName>
    </recommendedName>
</protein>
<dbReference type="InterPro" id="IPR028002">
    <property type="entry name" value="Myb_DNA-bind_5"/>
</dbReference>
<evidence type="ECO:0000259" key="2">
    <source>
        <dbReference type="Pfam" id="PF13873"/>
    </source>
</evidence>
<dbReference type="Pfam" id="PF13873">
    <property type="entry name" value="Myb_DNA-bind_5"/>
    <property type="match status" value="1"/>
</dbReference>
<evidence type="ECO:0000256" key="1">
    <source>
        <dbReference type="SAM" id="MobiDB-lite"/>
    </source>
</evidence>
<proteinExistence type="predicted"/>
<reference evidence="3" key="2">
    <citation type="submission" date="2020-11" db="EMBL/GenBank/DDBJ databases">
        <authorList>
            <person name="McCartney M.A."/>
            <person name="Auch B."/>
            <person name="Kono T."/>
            <person name="Mallez S."/>
            <person name="Becker A."/>
            <person name="Gohl D.M."/>
            <person name="Silverstein K.A.T."/>
            <person name="Koren S."/>
            <person name="Bechman K.B."/>
            <person name="Herman A."/>
            <person name="Abrahante J.E."/>
            <person name="Garbe J."/>
        </authorList>
    </citation>
    <scope>NUCLEOTIDE SEQUENCE</scope>
    <source>
        <strain evidence="3">Duluth1</strain>
        <tissue evidence="3">Whole animal</tissue>
    </source>
</reference>
<feature type="region of interest" description="Disordered" evidence="1">
    <location>
        <begin position="256"/>
        <end position="278"/>
    </location>
</feature>
<feature type="domain" description="Myb/SANT-like DNA-binding" evidence="2">
    <location>
        <begin position="112"/>
        <end position="164"/>
    </location>
</feature>
<evidence type="ECO:0000313" key="3">
    <source>
        <dbReference type="EMBL" id="KAH3720616.1"/>
    </source>
</evidence>
<evidence type="ECO:0000313" key="4">
    <source>
        <dbReference type="Proteomes" id="UP000828390"/>
    </source>
</evidence>
<comment type="caution">
    <text evidence="3">The sequence shown here is derived from an EMBL/GenBank/DDBJ whole genome shotgun (WGS) entry which is preliminary data.</text>
</comment>
<accession>A0A9D4CBL0</accession>
<dbReference type="Proteomes" id="UP000828390">
    <property type="component" value="Unassembled WGS sequence"/>
</dbReference>
<dbReference type="AlphaFoldDB" id="A0A9D4CBL0"/>
<organism evidence="3 4">
    <name type="scientific">Dreissena polymorpha</name>
    <name type="common">Zebra mussel</name>
    <name type="synonym">Mytilus polymorpha</name>
    <dbReference type="NCBI Taxonomy" id="45954"/>
    <lineage>
        <taxon>Eukaryota</taxon>
        <taxon>Metazoa</taxon>
        <taxon>Spiralia</taxon>
        <taxon>Lophotrochozoa</taxon>
        <taxon>Mollusca</taxon>
        <taxon>Bivalvia</taxon>
        <taxon>Autobranchia</taxon>
        <taxon>Heteroconchia</taxon>
        <taxon>Euheterodonta</taxon>
        <taxon>Imparidentia</taxon>
        <taxon>Neoheterodontei</taxon>
        <taxon>Myida</taxon>
        <taxon>Dreissenoidea</taxon>
        <taxon>Dreissenidae</taxon>
        <taxon>Dreissena</taxon>
    </lineage>
</organism>
<keyword evidence="4" id="KW-1185">Reference proteome</keyword>
<gene>
    <name evidence="3" type="ORF">DPMN_063516</name>
</gene>
<sequence length="278" mass="30700">MSVTIGDINEFMKRQTFLLANLPQCWNRVLKAFANSLDPDETPQNVAYFNEEVPSKWLFKRSAQVSVTDGGWPTREQVVINDAVAITIQAKIHVKNGRQRQQRFESVPFVVQKEIDMLIEIDNENKNLLEGTQEPLVTEANKPKKWQDILAVINACGVGLRTADTYSLRRCQDRIDTCRRLPDSLRRCKTPSQTGGAPSGDTQTVCNGTKTVWVPALDFHTICDGARQSLRQKGFLQDPPRSGILSGTVCESPAGAQSGTILESPASTNTVLASSPTV</sequence>
<name>A0A9D4CBL0_DREPO</name>
<dbReference type="EMBL" id="JAIWYP010000013">
    <property type="protein sequence ID" value="KAH3720616.1"/>
    <property type="molecule type" value="Genomic_DNA"/>
</dbReference>
<reference evidence="3" key="1">
    <citation type="journal article" date="2019" name="bioRxiv">
        <title>The Genome of the Zebra Mussel, Dreissena polymorpha: A Resource for Invasive Species Research.</title>
        <authorList>
            <person name="McCartney M.A."/>
            <person name="Auch B."/>
            <person name="Kono T."/>
            <person name="Mallez S."/>
            <person name="Zhang Y."/>
            <person name="Obille A."/>
            <person name="Becker A."/>
            <person name="Abrahante J.E."/>
            <person name="Garbe J."/>
            <person name="Badalamenti J.P."/>
            <person name="Herman A."/>
            <person name="Mangelson H."/>
            <person name="Liachko I."/>
            <person name="Sullivan S."/>
            <person name="Sone E.D."/>
            <person name="Koren S."/>
            <person name="Silverstein K.A.T."/>
            <person name="Beckman K.B."/>
            <person name="Gohl D.M."/>
        </authorList>
    </citation>
    <scope>NUCLEOTIDE SEQUENCE</scope>
    <source>
        <strain evidence="3">Duluth1</strain>
        <tissue evidence="3">Whole animal</tissue>
    </source>
</reference>